<organism evidence="3 4">
    <name type="scientific">Bradyrhizobium erythrophlei</name>
    <dbReference type="NCBI Taxonomy" id="1437360"/>
    <lineage>
        <taxon>Bacteria</taxon>
        <taxon>Pseudomonadati</taxon>
        <taxon>Pseudomonadota</taxon>
        <taxon>Alphaproteobacteria</taxon>
        <taxon>Hyphomicrobiales</taxon>
        <taxon>Nitrobacteraceae</taxon>
        <taxon>Bradyrhizobium</taxon>
    </lineage>
</organism>
<dbReference type="PANTHER" id="PTHR48081">
    <property type="entry name" value="AB HYDROLASE SUPERFAMILY PROTEIN C4A8.06C"/>
    <property type="match status" value="1"/>
</dbReference>
<dbReference type="InterPro" id="IPR029058">
    <property type="entry name" value="AB_hydrolase_fold"/>
</dbReference>
<dbReference type="Pfam" id="PF00135">
    <property type="entry name" value="COesterase"/>
    <property type="match status" value="1"/>
</dbReference>
<protein>
    <submittedName>
        <fullName evidence="3">Carboxylesterase family protein</fullName>
    </submittedName>
</protein>
<proteinExistence type="predicted"/>
<keyword evidence="1" id="KW-0378">Hydrolase</keyword>
<accession>A0A1M5X2Y3</accession>
<dbReference type="InterPro" id="IPR050300">
    <property type="entry name" value="GDXG_lipolytic_enzyme"/>
</dbReference>
<evidence type="ECO:0000259" key="2">
    <source>
        <dbReference type="Pfam" id="PF00135"/>
    </source>
</evidence>
<dbReference type="EMBL" id="LT670817">
    <property type="protein sequence ID" value="SHH94187.1"/>
    <property type="molecule type" value="Genomic_DNA"/>
</dbReference>
<dbReference type="RefSeq" id="WP_079605267.1">
    <property type="nucleotide sequence ID" value="NZ_LT670817.1"/>
</dbReference>
<dbReference type="InterPro" id="IPR002018">
    <property type="entry name" value="CarbesteraseB"/>
</dbReference>
<dbReference type="SUPFAM" id="SSF53474">
    <property type="entry name" value="alpha/beta-Hydrolases"/>
    <property type="match status" value="1"/>
</dbReference>
<dbReference type="AlphaFoldDB" id="A0A1M5X2Y3"/>
<feature type="domain" description="Carboxylesterase type B" evidence="2">
    <location>
        <begin position="73"/>
        <end position="206"/>
    </location>
</feature>
<evidence type="ECO:0000313" key="4">
    <source>
        <dbReference type="Proteomes" id="UP000189796"/>
    </source>
</evidence>
<dbReference type="GO" id="GO:0016787">
    <property type="term" value="F:hydrolase activity"/>
    <property type="evidence" value="ECO:0007669"/>
    <property type="project" value="UniProtKB-KW"/>
</dbReference>
<dbReference type="OrthoDB" id="9771666at2"/>
<dbReference type="PANTHER" id="PTHR48081:SF6">
    <property type="entry name" value="PEPTIDASE S9 PROLYL OLIGOPEPTIDASE CATALYTIC DOMAIN-CONTAINING PROTEIN"/>
    <property type="match status" value="1"/>
</dbReference>
<reference evidence="3 4" key="1">
    <citation type="submission" date="2016-11" db="EMBL/GenBank/DDBJ databases">
        <authorList>
            <person name="Jaros S."/>
            <person name="Januszkiewicz K."/>
            <person name="Wedrychowicz H."/>
        </authorList>
    </citation>
    <scope>NUCLEOTIDE SEQUENCE [LARGE SCALE GENOMIC DNA]</scope>
    <source>
        <strain evidence="3 4">GAS138</strain>
    </source>
</reference>
<evidence type="ECO:0000313" key="3">
    <source>
        <dbReference type="EMBL" id="SHH94187.1"/>
    </source>
</evidence>
<sequence>MTKYLVLGLLLTTLTGSSVRGSESGLPFTAADVVKVGLDLNDSDTPSPDAATDESKPCASVSFSRNLKYGESDQNVLDVATGDSRDTSPRPVLLFVAGESFTDDSGAAPDAAMIEDEAMCFAARHGMVGVKVNYRLAPANPWPAGARDVAAATSWVHQNIDLFGGSRDEIVAVGYVVGAFHVASFLGHPELQANDSSVAGAVLVSGIYRPGPDASAPERSYFGADASKYDERSALPGILNVETPLLLAWSAADAPRLIAQGEKLKQLLCNASAHCPHTTVLKERESLASLFAPDASGGSLAEPTLELIREIEARGMP</sequence>
<name>A0A1M5X2Y3_9BRAD</name>
<gene>
    <name evidence="3" type="ORF">SAMN05443248_6977</name>
</gene>
<dbReference type="Proteomes" id="UP000189796">
    <property type="component" value="Chromosome I"/>
</dbReference>
<evidence type="ECO:0000256" key="1">
    <source>
        <dbReference type="ARBA" id="ARBA00022801"/>
    </source>
</evidence>
<dbReference type="Gene3D" id="3.40.50.1820">
    <property type="entry name" value="alpha/beta hydrolase"/>
    <property type="match status" value="1"/>
</dbReference>